<gene>
    <name evidence="2" type="ORF">EX30DRAFT_344710</name>
</gene>
<keyword evidence="1" id="KW-1133">Transmembrane helix</keyword>
<reference evidence="2 3" key="1">
    <citation type="submission" date="2019-04" db="EMBL/GenBank/DDBJ databases">
        <title>Comparative genomics and transcriptomics to analyze fruiting body development in filamentous ascomycetes.</title>
        <authorList>
            <consortium name="DOE Joint Genome Institute"/>
            <person name="Lutkenhaus R."/>
            <person name="Traeger S."/>
            <person name="Breuer J."/>
            <person name="Kuo A."/>
            <person name="Lipzen A."/>
            <person name="Pangilinan J."/>
            <person name="Dilworth D."/>
            <person name="Sandor L."/>
            <person name="Poggeler S."/>
            <person name="Barry K."/>
            <person name="Grigoriev I.V."/>
            <person name="Nowrousian M."/>
        </authorList>
    </citation>
    <scope>NUCLEOTIDE SEQUENCE [LARGE SCALE GENOMIC DNA]</scope>
    <source>
        <strain evidence="2 3">CBS 389.68</strain>
    </source>
</reference>
<feature type="transmembrane region" description="Helical" evidence="1">
    <location>
        <begin position="21"/>
        <end position="38"/>
    </location>
</feature>
<dbReference type="Proteomes" id="UP000298138">
    <property type="component" value="Unassembled WGS sequence"/>
</dbReference>
<dbReference type="AlphaFoldDB" id="A0A4S2MIH6"/>
<keyword evidence="1" id="KW-0472">Membrane</keyword>
<sequence>MPIFRNSATARRREIARTDKRYLVSILAHLLCAIDIHGSRFHSMTEAPGVLTSGPAFQSS</sequence>
<accession>A0A4S2MIH6</accession>
<proteinExistence type="predicted"/>
<organism evidence="2 3">
    <name type="scientific">Ascodesmis nigricans</name>
    <dbReference type="NCBI Taxonomy" id="341454"/>
    <lineage>
        <taxon>Eukaryota</taxon>
        <taxon>Fungi</taxon>
        <taxon>Dikarya</taxon>
        <taxon>Ascomycota</taxon>
        <taxon>Pezizomycotina</taxon>
        <taxon>Pezizomycetes</taxon>
        <taxon>Pezizales</taxon>
        <taxon>Ascodesmidaceae</taxon>
        <taxon>Ascodesmis</taxon>
    </lineage>
</organism>
<dbReference type="InParanoid" id="A0A4S2MIH6"/>
<name>A0A4S2MIH6_9PEZI</name>
<evidence type="ECO:0000256" key="1">
    <source>
        <dbReference type="SAM" id="Phobius"/>
    </source>
</evidence>
<evidence type="ECO:0000313" key="3">
    <source>
        <dbReference type="Proteomes" id="UP000298138"/>
    </source>
</evidence>
<keyword evidence="1" id="KW-0812">Transmembrane</keyword>
<dbReference type="EMBL" id="ML220169">
    <property type="protein sequence ID" value="TGZ76700.1"/>
    <property type="molecule type" value="Genomic_DNA"/>
</dbReference>
<keyword evidence="3" id="KW-1185">Reference proteome</keyword>
<protein>
    <submittedName>
        <fullName evidence="2">Uncharacterized protein</fullName>
    </submittedName>
</protein>
<evidence type="ECO:0000313" key="2">
    <source>
        <dbReference type="EMBL" id="TGZ76700.1"/>
    </source>
</evidence>